<organism evidence="1 2">
    <name type="scientific">Ixodes persulcatus</name>
    <name type="common">Taiga tick</name>
    <dbReference type="NCBI Taxonomy" id="34615"/>
    <lineage>
        <taxon>Eukaryota</taxon>
        <taxon>Metazoa</taxon>
        <taxon>Ecdysozoa</taxon>
        <taxon>Arthropoda</taxon>
        <taxon>Chelicerata</taxon>
        <taxon>Arachnida</taxon>
        <taxon>Acari</taxon>
        <taxon>Parasitiformes</taxon>
        <taxon>Ixodida</taxon>
        <taxon>Ixodoidea</taxon>
        <taxon>Ixodidae</taxon>
        <taxon>Ixodinae</taxon>
        <taxon>Ixodes</taxon>
    </lineage>
</organism>
<proteinExistence type="predicted"/>
<reference evidence="1 2" key="1">
    <citation type="journal article" date="2020" name="Cell">
        <title>Large-Scale Comparative Analyses of Tick Genomes Elucidate Their Genetic Diversity and Vector Capacities.</title>
        <authorList>
            <consortium name="Tick Genome and Microbiome Consortium (TIGMIC)"/>
            <person name="Jia N."/>
            <person name="Wang J."/>
            <person name="Shi W."/>
            <person name="Du L."/>
            <person name="Sun Y."/>
            <person name="Zhan W."/>
            <person name="Jiang J.F."/>
            <person name="Wang Q."/>
            <person name="Zhang B."/>
            <person name="Ji P."/>
            <person name="Bell-Sakyi L."/>
            <person name="Cui X.M."/>
            <person name="Yuan T.T."/>
            <person name="Jiang B.G."/>
            <person name="Yang W.F."/>
            <person name="Lam T.T."/>
            <person name="Chang Q.C."/>
            <person name="Ding S.J."/>
            <person name="Wang X.J."/>
            <person name="Zhu J.G."/>
            <person name="Ruan X.D."/>
            <person name="Zhao L."/>
            <person name="Wei J.T."/>
            <person name="Ye R.Z."/>
            <person name="Que T.C."/>
            <person name="Du C.H."/>
            <person name="Zhou Y.H."/>
            <person name="Cheng J.X."/>
            <person name="Dai P.F."/>
            <person name="Guo W.B."/>
            <person name="Han X.H."/>
            <person name="Huang E.J."/>
            <person name="Li L.F."/>
            <person name="Wei W."/>
            <person name="Gao Y.C."/>
            <person name="Liu J.Z."/>
            <person name="Shao H.Z."/>
            <person name="Wang X."/>
            <person name="Wang C.C."/>
            <person name="Yang T.C."/>
            <person name="Huo Q.B."/>
            <person name="Li W."/>
            <person name="Chen H.Y."/>
            <person name="Chen S.E."/>
            <person name="Zhou L.G."/>
            <person name="Ni X.B."/>
            <person name="Tian J.H."/>
            <person name="Sheng Y."/>
            <person name="Liu T."/>
            <person name="Pan Y.S."/>
            <person name="Xia L.Y."/>
            <person name="Li J."/>
            <person name="Zhao F."/>
            <person name="Cao W.C."/>
        </authorList>
    </citation>
    <scope>NUCLEOTIDE SEQUENCE [LARGE SCALE GENOMIC DNA]</scope>
    <source>
        <strain evidence="1">Iper-2018</strain>
    </source>
</reference>
<comment type="caution">
    <text evidence="1">The sequence shown here is derived from an EMBL/GenBank/DDBJ whole genome shotgun (WGS) entry which is preliminary data.</text>
</comment>
<gene>
    <name evidence="1" type="ORF">HPB47_004283</name>
</gene>
<dbReference type="EMBL" id="JABSTQ010010649">
    <property type="protein sequence ID" value="KAG0419227.1"/>
    <property type="molecule type" value="Genomic_DNA"/>
</dbReference>
<keyword evidence="2" id="KW-1185">Reference proteome</keyword>
<accession>A0AC60PG77</accession>
<evidence type="ECO:0000313" key="1">
    <source>
        <dbReference type="EMBL" id="KAG0419227.1"/>
    </source>
</evidence>
<evidence type="ECO:0000313" key="2">
    <source>
        <dbReference type="Proteomes" id="UP000805193"/>
    </source>
</evidence>
<sequence length="550" mass="61489">MLAFAGLNGKTVMLAAIYRKTLRLSSESQRHYSIGNLVNLISVDADRIFQLSLIAGDVASGLPLIIISVLLLWQFLGVACLAGVAVMVVLMPVMALAVSIGNKYQTGQMELKDKRLNILAEMLTNVKVLKLFAWETNFIDKCTVVRYFISCSTELEASLVSAERLDEYSHLTPEGPLVVDFRPDPHWPWTGGVSFRSYSTRYRMGLDLVLRDINLDVSPGEKVGIVGRTGAGKSTIALSLFRILEPAAGNIVVDGVDIVTLRLRDLRSRISIIPQDPALFCGTLRFNLDTAGQYSTEELWSALDRSHLGNTFRKNGGLDFDVSEGGLNLSVGQRQLVCLARAVLRKTKVLVLDEATASVDTKTDLLIQQTLRDVMSGCTVLTIAHRLHSVLTSDRIVVMGHGRIVEVGSPSQLLADTTSLFYAMALEAGIAHLEVLRYANKERRNEPEDLAEAQSTAHFQRLEKTNHDRRLPETMGYESEGRRQLEHPEPSWEGIIIVDHRPTPKTHNQERRARTATKHAKWFEEHAHIEEMEIHRRNQYPSYTGRFDDH</sequence>
<name>A0AC60PG77_IXOPE</name>
<dbReference type="Proteomes" id="UP000805193">
    <property type="component" value="Unassembled WGS sequence"/>
</dbReference>
<protein>
    <submittedName>
        <fullName evidence="1">Uncharacterized protein</fullName>
    </submittedName>
</protein>